<organism evidence="1 2">
    <name type="scientific">Rhizobium subbaraonis</name>
    <dbReference type="NCBI Taxonomy" id="908946"/>
    <lineage>
        <taxon>Bacteria</taxon>
        <taxon>Pseudomonadati</taxon>
        <taxon>Pseudomonadota</taxon>
        <taxon>Alphaproteobacteria</taxon>
        <taxon>Hyphomicrobiales</taxon>
        <taxon>Rhizobiaceae</taxon>
        <taxon>Rhizobium/Agrobacterium group</taxon>
        <taxon>Rhizobium</taxon>
    </lineage>
</organism>
<dbReference type="Proteomes" id="UP000219167">
    <property type="component" value="Unassembled WGS sequence"/>
</dbReference>
<dbReference type="EMBL" id="OBQD01000004">
    <property type="protein sequence ID" value="SOC37572.1"/>
    <property type="molecule type" value="Genomic_DNA"/>
</dbReference>
<evidence type="ECO:0000313" key="1">
    <source>
        <dbReference type="EMBL" id="SOC37572.1"/>
    </source>
</evidence>
<sequence length="30" mass="3351">MVPFLQAVLAAIRSAIDALLFQHRRPPGFD</sequence>
<accession>A0A285U6W5</accession>
<evidence type="ECO:0000313" key="2">
    <source>
        <dbReference type="Proteomes" id="UP000219167"/>
    </source>
</evidence>
<protein>
    <submittedName>
        <fullName evidence="1">Uncharacterized protein</fullName>
    </submittedName>
</protein>
<name>A0A285U6W5_9HYPH</name>
<reference evidence="1 2" key="1">
    <citation type="submission" date="2017-08" db="EMBL/GenBank/DDBJ databases">
        <authorList>
            <person name="de Groot N.N."/>
        </authorList>
    </citation>
    <scope>NUCLEOTIDE SEQUENCE [LARGE SCALE GENOMIC DNA]</scope>
    <source>
        <strain evidence="1 2">JC85</strain>
    </source>
</reference>
<keyword evidence="2" id="KW-1185">Reference proteome</keyword>
<proteinExistence type="predicted"/>
<gene>
    <name evidence="1" type="ORF">SAMN05892877_104222</name>
</gene>
<dbReference type="AlphaFoldDB" id="A0A285U6W5"/>